<proteinExistence type="predicted"/>
<name>A0A3P7GJT2_WUCBA</name>
<dbReference type="EMBL" id="UYWW01012686">
    <property type="protein sequence ID" value="VDM21975.1"/>
    <property type="molecule type" value="Genomic_DNA"/>
</dbReference>
<accession>A0A3P7GJT2</accession>
<dbReference type="InterPro" id="IPR034754">
    <property type="entry name" value="GEMIN8"/>
</dbReference>
<dbReference type="InParanoid" id="A0A3P7GJT2"/>
<evidence type="ECO:0000256" key="3">
    <source>
        <dbReference type="SAM" id="MobiDB-lite"/>
    </source>
</evidence>
<dbReference type="OrthoDB" id="10250504at2759"/>
<keyword evidence="2" id="KW-0804">Transcription</keyword>
<dbReference type="GO" id="GO:0000428">
    <property type="term" value="C:DNA-directed RNA polymerase complex"/>
    <property type="evidence" value="ECO:0007669"/>
    <property type="project" value="UniProtKB-KW"/>
</dbReference>
<dbReference type="FunCoup" id="A0A3P7GJT2">
    <property type="interactions" value="154"/>
</dbReference>
<dbReference type="GO" id="GO:0000387">
    <property type="term" value="P:spliceosomal snRNP assembly"/>
    <property type="evidence" value="ECO:0007669"/>
    <property type="project" value="InterPro"/>
</dbReference>
<gene>
    <name evidence="4" type="ORF">WBA_LOCUS12250</name>
</gene>
<protein>
    <submittedName>
        <fullName evidence="4">Uncharacterized protein</fullName>
    </submittedName>
</protein>
<dbReference type="PANTHER" id="PTHR16238:SF7">
    <property type="entry name" value="GEM-ASSOCIATED PROTEIN 8"/>
    <property type="match status" value="1"/>
</dbReference>
<evidence type="ECO:0000256" key="2">
    <source>
        <dbReference type="ARBA" id="ARBA00023163"/>
    </source>
</evidence>
<sequence length="433" mass="49631">MCDSNVWFMDDRHLKSFWNYHRAALRWFKAHQAAREYAVNGSSDTININETDFLNTRTSNNDSLSDERQGSSSGDMCEDVNMSSEMAAFFRQTIEHRKQRDADRSKEAKRYKEDNCITEDHYVMADKIDVYGNEKRSFQLPNGPAERLKKFDKMKELYGTDAEKILAMEAHLDLRFEQNYSQPGAHLWPNIPLKLYLQTYLNLLFSDMGKRKRLENAGASVRTGVKRIKLQNGGDVLEMGSSEASQNFIGRNKKKITNYHDNKLKMGMNRCIGMSYQKLKRIMTTDADCDLLVIVEKRHITIGWHQLGEPANAIRYILNSSLGQYRKSLDGILLAVGKVDIVDKPFCIADQPCMHIDLNVNCIVFRPKQGHTYKCVVAAVDKKFVTAKLHNTITFFARMKNTEKSPEIGDQVVIKFSHVEIKGSLCQIKGMIT</sequence>
<dbReference type="AlphaFoldDB" id="A0A3P7GJT2"/>
<dbReference type="Pfam" id="PF15348">
    <property type="entry name" value="GEMIN8"/>
    <property type="match status" value="1"/>
</dbReference>
<dbReference type="Proteomes" id="UP000270924">
    <property type="component" value="Unassembled WGS sequence"/>
</dbReference>
<feature type="region of interest" description="Disordered" evidence="3">
    <location>
        <begin position="55"/>
        <end position="77"/>
    </location>
</feature>
<dbReference type="Gene3D" id="3.30.1490.120">
    <property type="entry name" value="RNA polymerase Rpb7-like, N-terminal domain"/>
    <property type="match status" value="1"/>
</dbReference>
<dbReference type="InterPro" id="IPR036898">
    <property type="entry name" value="RNA_pol_Rpb7-like_N_sf"/>
</dbReference>
<evidence type="ECO:0000256" key="1">
    <source>
        <dbReference type="ARBA" id="ARBA00022478"/>
    </source>
</evidence>
<keyword evidence="5" id="KW-1185">Reference proteome</keyword>
<evidence type="ECO:0000313" key="4">
    <source>
        <dbReference type="EMBL" id="VDM21975.1"/>
    </source>
</evidence>
<keyword evidence="1" id="KW-0240">DNA-directed RNA polymerase</keyword>
<organism evidence="4 5">
    <name type="scientific">Wuchereria bancrofti</name>
    <dbReference type="NCBI Taxonomy" id="6293"/>
    <lineage>
        <taxon>Eukaryota</taxon>
        <taxon>Metazoa</taxon>
        <taxon>Ecdysozoa</taxon>
        <taxon>Nematoda</taxon>
        <taxon>Chromadorea</taxon>
        <taxon>Rhabditida</taxon>
        <taxon>Spirurina</taxon>
        <taxon>Spiruromorpha</taxon>
        <taxon>Filarioidea</taxon>
        <taxon>Onchocercidae</taxon>
        <taxon>Wuchereria</taxon>
    </lineage>
</organism>
<evidence type="ECO:0000313" key="5">
    <source>
        <dbReference type="Proteomes" id="UP000270924"/>
    </source>
</evidence>
<reference evidence="4 5" key="1">
    <citation type="submission" date="2018-11" db="EMBL/GenBank/DDBJ databases">
        <authorList>
            <consortium name="Pathogen Informatics"/>
        </authorList>
    </citation>
    <scope>NUCLEOTIDE SEQUENCE [LARGE SCALE GENOMIC DNA]</scope>
</reference>
<dbReference type="PANTHER" id="PTHR16238">
    <property type="entry name" value="GEM-ASSOCIATED PROTEIN 8"/>
    <property type="match status" value="1"/>
</dbReference>
<dbReference type="GO" id="GO:0032797">
    <property type="term" value="C:SMN complex"/>
    <property type="evidence" value="ECO:0007669"/>
    <property type="project" value="InterPro"/>
</dbReference>